<evidence type="ECO:0000256" key="1">
    <source>
        <dbReference type="ARBA" id="ARBA00001784"/>
    </source>
</evidence>
<proteinExistence type="inferred from homology"/>
<comment type="similarity">
    <text evidence="3">Belongs to the alpha-acetolactate decarboxylase family.</text>
</comment>
<dbReference type="GeneID" id="25277573"/>
<organism evidence="9 10">
    <name type="scientific">Exophiala aquamarina CBS 119918</name>
    <dbReference type="NCBI Taxonomy" id="1182545"/>
    <lineage>
        <taxon>Eukaryota</taxon>
        <taxon>Fungi</taxon>
        <taxon>Dikarya</taxon>
        <taxon>Ascomycota</taxon>
        <taxon>Pezizomycotina</taxon>
        <taxon>Eurotiomycetes</taxon>
        <taxon>Chaetothyriomycetidae</taxon>
        <taxon>Chaetothyriales</taxon>
        <taxon>Herpotrichiellaceae</taxon>
        <taxon>Exophiala</taxon>
    </lineage>
</organism>
<dbReference type="AlphaFoldDB" id="A0A072PMS3"/>
<evidence type="ECO:0000256" key="4">
    <source>
        <dbReference type="ARBA" id="ARBA00013204"/>
    </source>
</evidence>
<gene>
    <name evidence="9" type="ORF">A1O9_02632</name>
</gene>
<dbReference type="EC" id="4.1.1.5" evidence="4"/>
<evidence type="ECO:0000256" key="6">
    <source>
        <dbReference type="ARBA" id="ARBA00022793"/>
    </source>
</evidence>
<keyword evidence="6" id="KW-0210">Decarboxylase</keyword>
<comment type="caution">
    <text evidence="9">The sequence shown here is derived from an EMBL/GenBank/DDBJ whole genome shotgun (WGS) entry which is preliminary data.</text>
</comment>
<name>A0A072PMS3_9EURO</name>
<dbReference type="PIRSF" id="PIRSF001332">
    <property type="entry name" value="Acetolac_decarb"/>
    <property type="match status" value="1"/>
</dbReference>
<dbReference type="InterPro" id="IPR005128">
    <property type="entry name" value="Acetolactate_a_deCO2ase"/>
</dbReference>
<dbReference type="GO" id="GO:0047605">
    <property type="term" value="F:acetolactate decarboxylase activity"/>
    <property type="evidence" value="ECO:0007669"/>
    <property type="project" value="UniProtKB-EC"/>
</dbReference>
<dbReference type="PANTHER" id="PTHR35524">
    <property type="entry name" value="ALPHA-ACETOLACTATE DECARBOXYLASE"/>
    <property type="match status" value="1"/>
</dbReference>
<evidence type="ECO:0000256" key="7">
    <source>
        <dbReference type="ARBA" id="ARBA00023061"/>
    </source>
</evidence>
<dbReference type="RefSeq" id="XP_013263657.1">
    <property type="nucleotide sequence ID" value="XM_013408203.1"/>
</dbReference>
<sequence length="234" mass="25774">MEENHIYQYSLVNALMAGVVDSGITVETLLSKGNQGIGTFAHMKGELLMLDGKVHQLLAEGNTRVADETDQIPYAVVTQFVPQSTLDVELGSKESVDQVLDKFNQHSSNLFMIYRFQGTFKALKCRTVRGQEYDGQPLSEVGKNQHVQDYEDIKGTVVGFRSPEIWQGFFVAGDHMHFLSDDETVGGHILELRDAEGKIGIATSTNVHIELPSSPKFNETKLAVDSTGIKAVEG</sequence>
<accession>A0A072PMS3</accession>
<dbReference type="PANTHER" id="PTHR35524:SF1">
    <property type="entry name" value="ALPHA-ACETOLACTATE DECARBOXYLASE"/>
    <property type="match status" value="1"/>
</dbReference>
<dbReference type="SUPFAM" id="SSF117856">
    <property type="entry name" value="AF0104/ALDC/Ptd012-like"/>
    <property type="match status" value="1"/>
</dbReference>
<evidence type="ECO:0000256" key="3">
    <source>
        <dbReference type="ARBA" id="ARBA00007106"/>
    </source>
</evidence>
<evidence type="ECO:0000313" key="9">
    <source>
        <dbReference type="EMBL" id="KEF61067.1"/>
    </source>
</evidence>
<reference evidence="9 10" key="1">
    <citation type="submission" date="2013-03" db="EMBL/GenBank/DDBJ databases">
        <title>The Genome Sequence of Exophiala aquamarina CBS 119918.</title>
        <authorList>
            <consortium name="The Broad Institute Genomics Platform"/>
            <person name="Cuomo C."/>
            <person name="de Hoog S."/>
            <person name="Gorbushina A."/>
            <person name="Walker B."/>
            <person name="Young S.K."/>
            <person name="Zeng Q."/>
            <person name="Gargeya S."/>
            <person name="Fitzgerald M."/>
            <person name="Haas B."/>
            <person name="Abouelleil A."/>
            <person name="Allen A.W."/>
            <person name="Alvarado L."/>
            <person name="Arachchi H.M."/>
            <person name="Berlin A.M."/>
            <person name="Chapman S.B."/>
            <person name="Gainer-Dewar J."/>
            <person name="Goldberg J."/>
            <person name="Griggs A."/>
            <person name="Gujja S."/>
            <person name="Hansen M."/>
            <person name="Howarth C."/>
            <person name="Imamovic A."/>
            <person name="Ireland A."/>
            <person name="Larimer J."/>
            <person name="McCowan C."/>
            <person name="Murphy C."/>
            <person name="Pearson M."/>
            <person name="Poon T.W."/>
            <person name="Priest M."/>
            <person name="Roberts A."/>
            <person name="Saif S."/>
            <person name="Shea T."/>
            <person name="Sisk P."/>
            <person name="Sykes S."/>
            <person name="Wortman J."/>
            <person name="Nusbaum C."/>
            <person name="Birren B."/>
        </authorList>
    </citation>
    <scope>NUCLEOTIDE SEQUENCE [LARGE SCALE GENOMIC DNA]</scope>
    <source>
        <strain evidence="9 10">CBS 119918</strain>
    </source>
</reference>
<dbReference type="CDD" id="cd17299">
    <property type="entry name" value="acetolactate_decarboxylase"/>
    <property type="match status" value="1"/>
</dbReference>
<dbReference type="Proteomes" id="UP000027920">
    <property type="component" value="Unassembled WGS sequence"/>
</dbReference>
<dbReference type="EMBL" id="AMGV01000002">
    <property type="protein sequence ID" value="KEF61067.1"/>
    <property type="molecule type" value="Genomic_DNA"/>
</dbReference>
<dbReference type="OrthoDB" id="509395at2759"/>
<dbReference type="HOGENOM" id="CLU_072561_0_0_1"/>
<comment type="pathway">
    <text evidence="2">Polyol metabolism; (R,R)-butane-2,3-diol biosynthesis; (R,R)-butane-2,3-diol from pyruvate: step 2/3.</text>
</comment>
<protein>
    <recommendedName>
        <fullName evidence="5">Alpha-acetolactate decarboxylase</fullName>
        <ecNumber evidence="4">4.1.1.5</ecNumber>
    </recommendedName>
</protein>
<keyword evidence="8" id="KW-0456">Lyase</keyword>
<comment type="catalytic activity">
    <reaction evidence="1">
        <text>(2S)-2-acetolactate + H(+) = (R)-acetoin + CO2</text>
        <dbReference type="Rhea" id="RHEA:21580"/>
        <dbReference type="ChEBI" id="CHEBI:15378"/>
        <dbReference type="ChEBI" id="CHEBI:15686"/>
        <dbReference type="ChEBI" id="CHEBI:16526"/>
        <dbReference type="ChEBI" id="CHEBI:58476"/>
        <dbReference type="EC" id="4.1.1.5"/>
    </reaction>
</comment>
<dbReference type="NCBIfam" id="TIGR01252">
    <property type="entry name" value="acetolac_decarb"/>
    <property type="match status" value="1"/>
</dbReference>
<dbReference type="Pfam" id="PF03306">
    <property type="entry name" value="AAL_decarboxy"/>
    <property type="match status" value="1"/>
</dbReference>
<dbReference type="VEuPathDB" id="FungiDB:A1O9_02632"/>
<keyword evidence="10" id="KW-1185">Reference proteome</keyword>
<dbReference type="GO" id="GO:0045151">
    <property type="term" value="P:acetoin biosynthetic process"/>
    <property type="evidence" value="ECO:0007669"/>
    <property type="project" value="UniProtKB-KW"/>
</dbReference>
<evidence type="ECO:0000313" key="10">
    <source>
        <dbReference type="Proteomes" id="UP000027920"/>
    </source>
</evidence>
<dbReference type="STRING" id="1182545.A0A072PMS3"/>
<dbReference type="UniPathway" id="UPA00626">
    <property type="reaction ID" value="UER00678"/>
</dbReference>
<dbReference type="Gene3D" id="3.30.1330.80">
    <property type="entry name" value="Hypothetical protein, similar to alpha- acetolactate decarboxylase, domain 2"/>
    <property type="match status" value="2"/>
</dbReference>
<evidence type="ECO:0000256" key="2">
    <source>
        <dbReference type="ARBA" id="ARBA00005170"/>
    </source>
</evidence>
<evidence type="ECO:0000256" key="8">
    <source>
        <dbReference type="ARBA" id="ARBA00023239"/>
    </source>
</evidence>
<evidence type="ECO:0000256" key="5">
    <source>
        <dbReference type="ARBA" id="ARBA00020164"/>
    </source>
</evidence>
<keyword evidence="7" id="KW-0005">Acetoin biosynthesis</keyword>